<gene>
    <name evidence="1" type="ORF">NRE15_06985</name>
</gene>
<dbReference type="EMBL" id="CP102453">
    <property type="protein sequence ID" value="UUX35383.1"/>
    <property type="molecule type" value="Genomic_DNA"/>
</dbReference>
<dbReference type="SUPFAM" id="SSF53850">
    <property type="entry name" value="Periplasmic binding protein-like II"/>
    <property type="match status" value="1"/>
</dbReference>
<sequence>MRVFNAIKITMILVIVTILAASTMVTPLIVSAQINANTLPLYNAYLEEAMQNNVEIYDGESITIELAELDDISVDALQGEYLELDNLGELQFDFEAPEDGLYYFVLEYLDDKESILPTTVMMEVNGESQYQEMQNIAFSGLWSRVGDIVVDRYGNEIAPEVKKVVADQIGYLTARNGYYDHPFVIQLNRGSNTIKFTSTEGALKFKRIHLLNEAEIPSMNLASDSTQTPEGNANIIIQGESIVSQSDSSIRPAAAFNDALTPYNATSRVLNYLDGASFKQAGDTVTYHVDVPENGYYYISLHYQQDVKPDFPVYLNVTINGQYPSESFLNQQIPYSSSYQIYTMQHPETHQAVPVYLEAGTQEISLSITMSPLQNVMQRLEEMVLEIQGLSLNIENLLGANIDLRRDIDLDNYLPGIPEMILGWSSELEGMIETVKELGQTDVVPGAFQQLDIARKQLENLGNEPRRIPNRWNELAKGGSSVTAQLATLIQTSNNNGVSIDQIILHQAQAPRIDHLNFMQRAGNSVSRFLQTFGEQDYEVKVNSDNLQVWVNRPRQYIEIMQQMIDQSFTAQTGIAVDLSIMPDQNKLILANSAGNEPDVALGVGYAVPFDLAIRGALEELSSYEGYDEVVADYAPNLLIPASIGEESYALPETMNFYVLFYRRDVLESLALPVPETMEDVVNMLPALNQRGMNMFYPTATLGTAFKIFPWTMPLVYQSGGNFFTEDILRTGLATEETLSGVRDLTDLFTIYSMPVDVPSFYQQFRDGTIPIGISDYGNYNLLLNAAPEIANLWEIALTPGVENEDGVVERWTSGGAESSIMFSNSEMKDEAWEFLKWWHSAEIQVQFGNTLQTTFGQEYMWNTANLTAFEQLPWSTKHKQVILEQSEWIAEVPRVLGGYMIEREVSRLYTSVVVDGENLRRSADLSIKRINREILRKLEEFGYIQDGQWAEPYPLPEIDPAAAIREEDN</sequence>
<dbReference type="RefSeq" id="WP_313794871.1">
    <property type="nucleotide sequence ID" value="NZ_CP102453.1"/>
</dbReference>
<evidence type="ECO:0000313" key="1">
    <source>
        <dbReference type="EMBL" id="UUX35383.1"/>
    </source>
</evidence>
<dbReference type="Proteomes" id="UP001315967">
    <property type="component" value="Chromosome"/>
</dbReference>
<dbReference type="PANTHER" id="PTHR43649">
    <property type="entry name" value="ARABINOSE-BINDING PROTEIN-RELATED"/>
    <property type="match status" value="1"/>
</dbReference>
<keyword evidence="2" id="KW-1185">Reference proteome</keyword>
<dbReference type="InterPro" id="IPR050490">
    <property type="entry name" value="Bact_solute-bd_prot1"/>
</dbReference>
<dbReference type="InterPro" id="IPR006059">
    <property type="entry name" value="SBP"/>
</dbReference>
<dbReference type="Gene3D" id="3.40.190.10">
    <property type="entry name" value="Periplasmic binding protein-like II"/>
    <property type="match status" value="1"/>
</dbReference>
<reference evidence="1 2" key="1">
    <citation type="submission" date="2022-08" db="EMBL/GenBank/DDBJ databases">
        <title>Aerococcaceae sp. nov isolated from spoiled eye mask.</title>
        <authorList>
            <person name="Zhou G."/>
            <person name="Xie X.-B."/>
            <person name="Shi Q.-S."/>
            <person name="Wang Y.-S."/>
            <person name="Wen X."/>
            <person name="Peng H."/>
            <person name="Yang X.-J."/>
            <person name="Tao H.-B."/>
            <person name="Huang X.-M."/>
        </authorList>
    </citation>
    <scope>NUCLEOTIDE SEQUENCE [LARGE SCALE GENOMIC DNA]</scope>
    <source>
        <strain evidence="2">DM20194951</strain>
    </source>
</reference>
<evidence type="ECO:0000313" key="2">
    <source>
        <dbReference type="Proteomes" id="UP001315967"/>
    </source>
</evidence>
<dbReference type="Pfam" id="PF01547">
    <property type="entry name" value="SBP_bac_1"/>
    <property type="match status" value="1"/>
</dbReference>
<organism evidence="1 2">
    <name type="scientific">Fundicoccus culcitae</name>
    <dbReference type="NCBI Taxonomy" id="2969821"/>
    <lineage>
        <taxon>Bacteria</taxon>
        <taxon>Bacillati</taxon>
        <taxon>Bacillota</taxon>
        <taxon>Bacilli</taxon>
        <taxon>Lactobacillales</taxon>
        <taxon>Aerococcaceae</taxon>
        <taxon>Fundicoccus</taxon>
    </lineage>
</organism>
<accession>A0ABY5PAE3</accession>
<dbReference type="PANTHER" id="PTHR43649:SF27">
    <property type="entry name" value="EXTRACELLULAR SOLUTE-BINDING PROTEIN FAMILY 1"/>
    <property type="match status" value="1"/>
</dbReference>
<proteinExistence type="predicted"/>
<name>A0ABY5PAE3_9LACT</name>
<protein>
    <submittedName>
        <fullName evidence="1">Extracellular solute-binding protein</fullName>
    </submittedName>
</protein>
<dbReference type="Gene3D" id="2.60.120.260">
    <property type="entry name" value="Galactose-binding domain-like"/>
    <property type="match status" value="2"/>
</dbReference>